<proteinExistence type="predicted"/>
<dbReference type="AlphaFoldDB" id="A0A7M1KQZ6"/>
<dbReference type="Pfam" id="PF04218">
    <property type="entry name" value="CENP-B_N"/>
    <property type="match status" value="1"/>
</dbReference>
<dbReference type="EMBL" id="CP063065">
    <property type="protein sequence ID" value="QOQ78602.1"/>
    <property type="molecule type" value="Genomic_DNA"/>
</dbReference>
<sequence length="71" mass="8319">MARSRRTFTPKFKIEMVCLFKNRKSKSSIVRGNVLLPSALDKWIKNHQNSGSFNNVYILTVDEKELKNYVK</sequence>
<evidence type="ECO:0000313" key="3">
    <source>
        <dbReference type="Proteomes" id="UP000595091"/>
    </source>
</evidence>
<dbReference type="Proteomes" id="UP000595091">
    <property type="component" value="Chromosome"/>
</dbReference>
<dbReference type="GO" id="GO:0003677">
    <property type="term" value="F:DNA binding"/>
    <property type="evidence" value="ECO:0007669"/>
    <property type="project" value="InterPro"/>
</dbReference>
<organism evidence="2 3">
    <name type="scientific">Aerococcus urinaeequi</name>
    <dbReference type="NCBI Taxonomy" id="51665"/>
    <lineage>
        <taxon>Bacteria</taxon>
        <taxon>Bacillati</taxon>
        <taxon>Bacillota</taxon>
        <taxon>Bacilli</taxon>
        <taxon>Lactobacillales</taxon>
        <taxon>Aerococcaceae</taxon>
        <taxon>Aerococcus</taxon>
    </lineage>
</organism>
<reference evidence="2 3" key="1">
    <citation type="submission" date="2020-10" db="EMBL/GenBank/DDBJ databases">
        <title>Plasmid carrying two tetracycline resistance determinant.</title>
        <authorList>
            <person name="Yang Q."/>
        </authorList>
    </citation>
    <scope>NUCLEOTIDE SEQUENCE [LARGE SCALE GENOMIC DNA]</scope>
    <source>
        <strain evidence="2 3">T43</strain>
    </source>
</reference>
<evidence type="ECO:0000259" key="1">
    <source>
        <dbReference type="Pfam" id="PF04218"/>
    </source>
</evidence>
<evidence type="ECO:0000313" key="2">
    <source>
        <dbReference type="EMBL" id="QOQ78602.1"/>
    </source>
</evidence>
<dbReference type="InterPro" id="IPR009057">
    <property type="entry name" value="Homeodomain-like_sf"/>
</dbReference>
<dbReference type="SUPFAM" id="SSF46689">
    <property type="entry name" value="Homeodomain-like"/>
    <property type="match status" value="1"/>
</dbReference>
<feature type="domain" description="HTH psq-type" evidence="1">
    <location>
        <begin position="3"/>
        <end position="47"/>
    </location>
</feature>
<dbReference type="RefSeq" id="WP_197558066.1">
    <property type="nucleotide sequence ID" value="NZ_CP063065.1"/>
</dbReference>
<gene>
    <name evidence="2" type="ORF">IMX20_06275</name>
</gene>
<dbReference type="InterPro" id="IPR007889">
    <property type="entry name" value="HTH_Psq"/>
</dbReference>
<accession>A0A7M1KQZ6</accession>
<protein>
    <submittedName>
        <fullName evidence="2">Transposase</fullName>
    </submittedName>
</protein>
<name>A0A7M1KQZ6_9LACT</name>